<comment type="caution">
    <text evidence="5">The sequence shown here is derived from an EMBL/GenBank/DDBJ whole genome shotgun (WGS) entry which is preliminary data.</text>
</comment>
<feature type="site" description="Transition state stabilizer" evidence="4">
    <location>
        <position position="21"/>
    </location>
</feature>
<organism evidence="5 6">
    <name type="scientific">Candidatus Egerieicola pullicola</name>
    <dbReference type="NCBI Taxonomy" id="2840775"/>
    <lineage>
        <taxon>Bacteria</taxon>
        <taxon>Bacillati</taxon>
        <taxon>Bacillota</taxon>
        <taxon>Clostridia</taxon>
        <taxon>Eubacteriales</taxon>
        <taxon>Oscillospiraceae</taxon>
        <taxon>Oscillospiraceae incertae sedis</taxon>
        <taxon>Candidatus Egerieicola</taxon>
    </lineage>
</organism>
<dbReference type="GO" id="GO:0050518">
    <property type="term" value="F:2-C-methyl-D-erythritol 4-phosphate cytidylyltransferase activity"/>
    <property type="evidence" value="ECO:0007669"/>
    <property type="project" value="UniProtKB-UniRule"/>
</dbReference>
<comment type="function">
    <text evidence="4">Catalyzes the formation of 4-diphosphocytidyl-2-C-methyl-D-erythritol from CTP and 2-C-methyl-D-erythritol 4-phosphate (MEP).</text>
</comment>
<gene>
    <name evidence="4 5" type="primary">ispD</name>
    <name evidence="5" type="ORF">IAB36_04095</name>
</gene>
<dbReference type="EC" id="2.7.7.60" evidence="4"/>
<comment type="similarity">
    <text evidence="4">Belongs to the IspD/TarI cytidylyltransferase family. IspD subfamily.</text>
</comment>
<dbReference type="EMBL" id="DVGY01000090">
    <property type="protein sequence ID" value="HIR40993.1"/>
    <property type="molecule type" value="Genomic_DNA"/>
</dbReference>
<keyword evidence="1 4" id="KW-0808">Transferase</keyword>
<keyword evidence="2 4" id="KW-0548">Nucleotidyltransferase</keyword>
<comment type="catalytic activity">
    <reaction evidence="4">
        <text>2-C-methyl-D-erythritol 4-phosphate + CTP + H(+) = 4-CDP-2-C-methyl-D-erythritol + diphosphate</text>
        <dbReference type="Rhea" id="RHEA:13429"/>
        <dbReference type="ChEBI" id="CHEBI:15378"/>
        <dbReference type="ChEBI" id="CHEBI:33019"/>
        <dbReference type="ChEBI" id="CHEBI:37563"/>
        <dbReference type="ChEBI" id="CHEBI:57823"/>
        <dbReference type="ChEBI" id="CHEBI:58262"/>
        <dbReference type="EC" id="2.7.7.60"/>
    </reaction>
</comment>
<dbReference type="InterPro" id="IPR034683">
    <property type="entry name" value="IspD/TarI"/>
</dbReference>
<protein>
    <recommendedName>
        <fullName evidence="4">2-C-methyl-D-erythritol 4-phosphate cytidylyltransferase</fullName>
        <ecNumber evidence="4">2.7.7.60</ecNumber>
    </recommendedName>
    <alternativeName>
        <fullName evidence="4">4-diphosphocytidyl-2C-methyl-D-erythritol synthase</fullName>
    </alternativeName>
    <alternativeName>
        <fullName evidence="4">MEP cytidylyltransferase</fullName>
        <shortName evidence="4">MCT</shortName>
    </alternativeName>
</protein>
<evidence type="ECO:0000313" key="5">
    <source>
        <dbReference type="EMBL" id="HIR40993.1"/>
    </source>
</evidence>
<dbReference type="PANTHER" id="PTHR32125:SF4">
    <property type="entry name" value="2-C-METHYL-D-ERYTHRITOL 4-PHOSPHATE CYTIDYLYLTRANSFERASE, CHLOROPLASTIC"/>
    <property type="match status" value="1"/>
</dbReference>
<accession>A0A9D1AIJ9</accession>
<dbReference type="CDD" id="cd02516">
    <property type="entry name" value="CDP-ME_synthetase"/>
    <property type="match status" value="1"/>
</dbReference>
<dbReference type="PANTHER" id="PTHR32125">
    <property type="entry name" value="2-C-METHYL-D-ERYTHRITOL 4-PHOSPHATE CYTIDYLYLTRANSFERASE, CHLOROPLASTIC"/>
    <property type="match status" value="1"/>
</dbReference>
<dbReference type="Pfam" id="PF01128">
    <property type="entry name" value="IspD"/>
    <property type="match status" value="1"/>
</dbReference>
<dbReference type="SUPFAM" id="SSF53448">
    <property type="entry name" value="Nucleotide-diphospho-sugar transferases"/>
    <property type="match status" value="1"/>
</dbReference>
<proteinExistence type="inferred from homology"/>
<dbReference type="FunFam" id="3.90.550.10:FF:000003">
    <property type="entry name" value="2-C-methyl-D-erythritol 4-phosphate cytidylyltransferase"/>
    <property type="match status" value="1"/>
</dbReference>
<dbReference type="HAMAP" id="MF_00108">
    <property type="entry name" value="IspD"/>
    <property type="match status" value="1"/>
</dbReference>
<evidence type="ECO:0000313" key="6">
    <source>
        <dbReference type="Proteomes" id="UP000886749"/>
    </source>
</evidence>
<keyword evidence="3 4" id="KW-0414">Isoprene biosynthesis</keyword>
<dbReference type="Gene3D" id="3.90.550.10">
    <property type="entry name" value="Spore Coat Polysaccharide Biosynthesis Protein SpsA, Chain A"/>
    <property type="match status" value="1"/>
</dbReference>
<evidence type="ECO:0000256" key="3">
    <source>
        <dbReference type="ARBA" id="ARBA00023229"/>
    </source>
</evidence>
<dbReference type="NCBIfam" id="TIGR00453">
    <property type="entry name" value="ispD"/>
    <property type="match status" value="1"/>
</dbReference>
<feature type="site" description="Positions MEP for the nucleophilic attack" evidence="4">
    <location>
        <position position="209"/>
    </location>
</feature>
<reference evidence="5" key="1">
    <citation type="submission" date="2020-10" db="EMBL/GenBank/DDBJ databases">
        <authorList>
            <person name="Gilroy R."/>
        </authorList>
    </citation>
    <scope>NUCLEOTIDE SEQUENCE</scope>
    <source>
        <strain evidence="5">CHK184-25365</strain>
    </source>
</reference>
<dbReference type="Proteomes" id="UP000886749">
    <property type="component" value="Unassembled WGS sequence"/>
</dbReference>
<evidence type="ECO:0000256" key="4">
    <source>
        <dbReference type="HAMAP-Rule" id="MF_00108"/>
    </source>
</evidence>
<dbReference type="GO" id="GO:0019288">
    <property type="term" value="P:isopentenyl diphosphate biosynthetic process, methylerythritol 4-phosphate pathway"/>
    <property type="evidence" value="ECO:0007669"/>
    <property type="project" value="UniProtKB-UniRule"/>
</dbReference>
<feature type="site" description="Positions MEP for the nucleophilic attack" evidence="4">
    <location>
        <position position="153"/>
    </location>
</feature>
<name>A0A9D1AIJ9_9FIRM</name>
<dbReference type="AlphaFoldDB" id="A0A9D1AIJ9"/>
<dbReference type="InterPro" id="IPR001228">
    <property type="entry name" value="IspD"/>
</dbReference>
<comment type="pathway">
    <text evidence="4">Isoprenoid biosynthesis; isopentenyl diphosphate biosynthesis via DXP pathway; isopentenyl diphosphate from 1-deoxy-D-xylulose 5-phosphate: step 2/6.</text>
</comment>
<feature type="site" description="Transition state stabilizer" evidence="4">
    <location>
        <position position="16"/>
    </location>
</feature>
<evidence type="ECO:0000256" key="2">
    <source>
        <dbReference type="ARBA" id="ARBA00022695"/>
    </source>
</evidence>
<reference evidence="5" key="2">
    <citation type="journal article" date="2021" name="PeerJ">
        <title>Extensive microbial diversity within the chicken gut microbiome revealed by metagenomics and culture.</title>
        <authorList>
            <person name="Gilroy R."/>
            <person name="Ravi A."/>
            <person name="Getino M."/>
            <person name="Pursley I."/>
            <person name="Horton D.L."/>
            <person name="Alikhan N.F."/>
            <person name="Baker D."/>
            <person name="Gharbi K."/>
            <person name="Hall N."/>
            <person name="Watson M."/>
            <person name="Adriaenssens E.M."/>
            <person name="Foster-Nyarko E."/>
            <person name="Jarju S."/>
            <person name="Secka A."/>
            <person name="Antonio M."/>
            <person name="Oren A."/>
            <person name="Chaudhuri R.R."/>
            <person name="La Ragione R."/>
            <person name="Hildebrand F."/>
            <person name="Pallen M.J."/>
        </authorList>
    </citation>
    <scope>NUCLEOTIDE SEQUENCE</scope>
    <source>
        <strain evidence="5">CHK184-25365</strain>
    </source>
</reference>
<evidence type="ECO:0000256" key="1">
    <source>
        <dbReference type="ARBA" id="ARBA00022679"/>
    </source>
</evidence>
<sequence>MKDVGVILAAAGSGSRMGQDKLLLKLGGYTVLQHSAKAFASCPDICAMVAVTRQDLLGKVRQQLEELELPFPVQVIPGGKTRQQSVAAGVQTMSGKAKFYAIHDAARPLVTAEEIASCLADAREYGGACLSVPVKDTIQQMDGEGFLELTPPRDRLRCAQTPQIFDAAWYRAGMAEAKRLGLDLTDDCQVFRLSGGRVYLTPGSYTNLKITTPEDLPLAEGILAQREQESNTQESNTME</sequence>
<dbReference type="InterPro" id="IPR029044">
    <property type="entry name" value="Nucleotide-diphossugar_trans"/>
</dbReference>
<dbReference type="InterPro" id="IPR050088">
    <property type="entry name" value="IspD/TarI_cytidylyltransf_bact"/>
</dbReference>